<evidence type="ECO:0000313" key="2">
    <source>
        <dbReference type="EMBL" id="SLN42706.1"/>
    </source>
</evidence>
<gene>
    <name evidence="2" type="primary">noeI</name>
    <name evidence="2" type="ORF">RUM8411_01914</name>
</gene>
<dbReference type="AlphaFoldDB" id="A0A1X6Z6W6"/>
<dbReference type="PANTHER" id="PTHR36973">
    <property type="entry name" value="SLL1456 PROTEIN-RELATED"/>
    <property type="match status" value="1"/>
</dbReference>
<dbReference type="InterPro" id="IPR006342">
    <property type="entry name" value="FkbM_mtfrase"/>
</dbReference>
<reference evidence="3" key="1">
    <citation type="submission" date="2017-03" db="EMBL/GenBank/DDBJ databases">
        <authorList>
            <person name="Rodrigo-Torres L."/>
            <person name="Arahal R.D."/>
            <person name="Lucena T."/>
        </authorList>
    </citation>
    <scope>NUCLEOTIDE SEQUENCE [LARGE SCALE GENOMIC DNA]</scope>
    <source>
        <strain evidence="3">CECT 8411</strain>
    </source>
</reference>
<dbReference type="Gene3D" id="3.40.50.150">
    <property type="entry name" value="Vaccinia Virus protein VP39"/>
    <property type="match status" value="1"/>
</dbReference>
<dbReference type="NCBIfam" id="TIGR01444">
    <property type="entry name" value="fkbM_fam"/>
    <property type="match status" value="1"/>
</dbReference>
<evidence type="ECO:0000259" key="1">
    <source>
        <dbReference type="Pfam" id="PF05050"/>
    </source>
</evidence>
<dbReference type="InterPro" id="IPR029063">
    <property type="entry name" value="SAM-dependent_MTases_sf"/>
</dbReference>
<dbReference type="RefSeq" id="WP_085822450.1">
    <property type="nucleotide sequence ID" value="NZ_FWFP01000005.1"/>
</dbReference>
<proteinExistence type="predicted"/>
<dbReference type="GO" id="GO:0008171">
    <property type="term" value="F:O-methyltransferase activity"/>
    <property type="evidence" value="ECO:0007669"/>
    <property type="project" value="TreeGrafter"/>
</dbReference>
<sequence>MLNDFEHELMEYFTDKLFRLHEAATLISCYAADWTSRLKLINIYRSLSKHETYDHPISLNLKIQGHTYPFCMRLSDIFILGEILFEQQYSMKSRLPEAPTIIDAGGNVGISALWFAGHYPQANLHIFEPASDNLAYLKKNARFWPGARIFETALGRRGGEVVLHMGKFGGMHSLMKNALAKGSAEKVVRVGTLADHMAEFKINKIDLLKLDIEGSELDVLIGLGNRINDVSVIVGEVHEAIIDPEDFFSYLREGGFKVLWTRRFHGSKEQQVHGFEAVNVA</sequence>
<evidence type="ECO:0000313" key="3">
    <source>
        <dbReference type="Proteomes" id="UP000193778"/>
    </source>
</evidence>
<name>A0A1X6Z6W6_9RHOB</name>
<dbReference type="OrthoDB" id="4104638at2"/>
<dbReference type="EC" id="2.1.1.-" evidence="2"/>
<dbReference type="GO" id="GO:0032259">
    <property type="term" value="P:methylation"/>
    <property type="evidence" value="ECO:0007669"/>
    <property type="project" value="UniProtKB-KW"/>
</dbReference>
<feature type="domain" description="Methyltransferase FkbM" evidence="1">
    <location>
        <begin position="125"/>
        <end position="257"/>
    </location>
</feature>
<dbReference type="Pfam" id="PF05050">
    <property type="entry name" value="Methyltransf_21"/>
    <property type="match status" value="1"/>
</dbReference>
<keyword evidence="2" id="KW-0808">Transferase</keyword>
<dbReference type="SUPFAM" id="SSF53335">
    <property type="entry name" value="S-adenosyl-L-methionine-dependent methyltransferases"/>
    <property type="match status" value="1"/>
</dbReference>
<keyword evidence="2" id="KW-0489">Methyltransferase</keyword>
<accession>A0A1X6Z6W6</accession>
<dbReference type="InterPro" id="IPR053188">
    <property type="entry name" value="FkbM_Methyltransferase"/>
</dbReference>
<protein>
    <submittedName>
        <fullName evidence="2">2-O-methyltransferase NoeI</fullName>
        <ecNumber evidence="2">2.1.1.-</ecNumber>
    </submittedName>
</protein>
<dbReference type="PANTHER" id="PTHR36973:SF4">
    <property type="entry name" value="NODULATION PROTEIN"/>
    <property type="match status" value="1"/>
</dbReference>
<dbReference type="EMBL" id="FWFP01000005">
    <property type="protein sequence ID" value="SLN42706.1"/>
    <property type="molecule type" value="Genomic_DNA"/>
</dbReference>
<keyword evidence="3" id="KW-1185">Reference proteome</keyword>
<dbReference type="Proteomes" id="UP000193778">
    <property type="component" value="Unassembled WGS sequence"/>
</dbReference>
<organism evidence="2 3">
    <name type="scientific">Ruegeria meonggei</name>
    <dbReference type="NCBI Taxonomy" id="1446476"/>
    <lineage>
        <taxon>Bacteria</taxon>
        <taxon>Pseudomonadati</taxon>
        <taxon>Pseudomonadota</taxon>
        <taxon>Alphaproteobacteria</taxon>
        <taxon>Rhodobacterales</taxon>
        <taxon>Roseobacteraceae</taxon>
        <taxon>Ruegeria</taxon>
    </lineage>
</organism>